<dbReference type="EMBL" id="AGRW01000054">
    <property type="protein sequence ID" value="EIC00667.1"/>
    <property type="molecule type" value="Genomic_DNA"/>
</dbReference>
<reference evidence="1 2" key="1">
    <citation type="submission" date="2011-09" db="EMBL/GenBank/DDBJ databases">
        <title>The draft genome of Treponema saccharophilum DSM 2985.</title>
        <authorList>
            <consortium name="US DOE Joint Genome Institute (JGI-PGF)"/>
            <person name="Lucas S."/>
            <person name="Copeland A."/>
            <person name="Lapidus A."/>
            <person name="Glavina del Rio T."/>
            <person name="Dalin E."/>
            <person name="Tice H."/>
            <person name="Bruce D."/>
            <person name="Goodwin L."/>
            <person name="Pitluck S."/>
            <person name="Peters L."/>
            <person name="Kyrpides N."/>
            <person name="Mavromatis K."/>
            <person name="Ivanova N."/>
            <person name="Markowitz V."/>
            <person name="Cheng J.-F."/>
            <person name="Hugenholtz P."/>
            <person name="Woyke T."/>
            <person name="Wu D."/>
            <person name="Gronow S."/>
            <person name="Wellnitz S."/>
            <person name="Brambilla E."/>
            <person name="Klenk H.-P."/>
            <person name="Eisen J.A."/>
        </authorList>
    </citation>
    <scope>NUCLEOTIDE SEQUENCE [LARGE SCALE GENOMIC DNA]</scope>
    <source>
        <strain evidence="1 2">DSM 2985</strain>
    </source>
</reference>
<evidence type="ECO:0000313" key="1">
    <source>
        <dbReference type="EMBL" id="EIC00667.1"/>
    </source>
</evidence>
<accession>H7EP34</accession>
<name>H7EP34_9SPIR</name>
<dbReference type="STRING" id="907348.TresaDRAFT_0140"/>
<protein>
    <submittedName>
        <fullName evidence="1">Uncharacterized protein</fullName>
    </submittedName>
</protein>
<dbReference type="AlphaFoldDB" id="H7EP34"/>
<gene>
    <name evidence="1" type="ORF">TresaDRAFT_0140</name>
</gene>
<dbReference type="Proteomes" id="UP000003571">
    <property type="component" value="Unassembled WGS sequence"/>
</dbReference>
<evidence type="ECO:0000313" key="2">
    <source>
        <dbReference type="Proteomes" id="UP000003571"/>
    </source>
</evidence>
<comment type="caution">
    <text evidence="1">The sequence shown here is derived from an EMBL/GenBank/DDBJ whole genome shotgun (WGS) entry which is preliminary data.</text>
</comment>
<dbReference type="PATRIC" id="fig|907348.3.peg.2724"/>
<proteinExistence type="predicted"/>
<sequence length="185" mass="21763">MEYTSVFEELNVAKKIVYSKWLRKTIAAHKNEEQFPAEFMEIVELVGNDWSVSRTVPLANRDAFMQYLWEKRDDIVGGTYDWSRSTFVSARSDGVHIHAYSYESKICFLINPQAYKLIFDSRNREAMQKEKDAEHIPADCKIDEENWQNTVNVYYAQNHADVSDKTDDEVFFAIDFSMWFKKGLE</sequence>
<organism evidence="1 2">
    <name type="scientific">Treponema saccharophilum DSM 2985</name>
    <dbReference type="NCBI Taxonomy" id="907348"/>
    <lineage>
        <taxon>Bacteria</taxon>
        <taxon>Pseudomonadati</taxon>
        <taxon>Spirochaetota</taxon>
        <taxon>Spirochaetia</taxon>
        <taxon>Spirochaetales</taxon>
        <taxon>Treponemataceae</taxon>
        <taxon>Treponema</taxon>
    </lineage>
</organism>
<keyword evidence="2" id="KW-1185">Reference proteome</keyword>
<dbReference type="eggNOG" id="ENOG5031CWD">
    <property type="taxonomic scope" value="Bacteria"/>
</dbReference>